<dbReference type="Gene3D" id="1.10.10.60">
    <property type="entry name" value="Homeodomain-like"/>
    <property type="match status" value="2"/>
</dbReference>
<sequence>MQSEYLYFELKKETALPIRESRTFHPNKEQPAILYELISPDAIRYCHYKSRNQPEGVMHLENPHPFIQLVFSVHGRSRYRNERAGDCFAELDSGQYNLIYFPAQRSRVEWTSHEQTETFYISLLPELFTRYLPDDHELQERLRKAINNQEPLQLSGHNLPLPSSIRFLLYDILHCPLKERYKNLFLRTKLIELLLLISQHHEEYLHIQDPAANPVLREQDAQRVRLAQQLIAENLRTPFTIIELARQVGTNENYLKKHFKQATGQTIYKYLLDLRMQQARRLLNDEGRSMEEVAQLSGYKRVHHFTDAFKKFFGFVPLKLKLWWLSIWAEWDFAVLVETAECVLPG</sequence>
<feature type="domain" description="HTH araC/xylS-type" evidence="3">
    <location>
        <begin position="225"/>
        <end position="323"/>
    </location>
</feature>
<dbReference type="PROSITE" id="PS01124">
    <property type="entry name" value="HTH_ARAC_FAMILY_2"/>
    <property type="match status" value="1"/>
</dbReference>
<dbReference type="PANTHER" id="PTHR47893">
    <property type="entry name" value="REGULATORY PROTEIN PCHR"/>
    <property type="match status" value="1"/>
</dbReference>
<dbReference type="SMART" id="SM00342">
    <property type="entry name" value="HTH_ARAC"/>
    <property type="match status" value="1"/>
</dbReference>
<dbReference type="AlphaFoldDB" id="A0AAJ5WU30"/>
<evidence type="ECO:0000313" key="4">
    <source>
        <dbReference type="EMBL" id="WEK35653.1"/>
    </source>
</evidence>
<dbReference type="EMBL" id="CP119311">
    <property type="protein sequence ID" value="WEK35653.1"/>
    <property type="molecule type" value="Genomic_DNA"/>
</dbReference>
<dbReference type="GO" id="GO:0043565">
    <property type="term" value="F:sequence-specific DNA binding"/>
    <property type="evidence" value="ECO:0007669"/>
    <property type="project" value="InterPro"/>
</dbReference>
<dbReference type="SUPFAM" id="SSF46689">
    <property type="entry name" value="Homeodomain-like"/>
    <property type="match status" value="2"/>
</dbReference>
<evidence type="ECO:0000313" key="5">
    <source>
        <dbReference type="Proteomes" id="UP001220610"/>
    </source>
</evidence>
<dbReference type="InterPro" id="IPR009057">
    <property type="entry name" value="Homeodomain-like_sf"/>
</dbReference>
<evidence type="ECO:0000256" key="1">
    <source>
        <dbReference type="ARBA" id="ARBA00023015"/>
    </source>
</evidence>
<gene>
    <name evidence="4" type="ORF">P0Y53_24470</name>
</gene>
<dbReference type="Pfam" id="PF12833">
    <property type="entry name" value="HTH_18"/>
    <property type="match status" value="1"/>
</dbReference>
<dbReference type="Proteomes" id="UP001220610">
    <property type="component" value="Chromosome"/>
</dbReference>
<organism evidence="4 5">
    <name type="scientific">Candidatus Pseudobacter hemicellulosilyticus</name>
    <dbReference type="NCBI Taxonomy" id="3121375"/>
    <lineage>
        <taxon>Bacteria</taxon>
        <taxon>Pseudomonadati</taxon>
        <taxon>Bacteroidota</taxon>
        <taxon>Chitinophagia</taxon>
        <taxon>Chitinophagales</taxon>
        <taxon>Chitinophagaceae</taxon>
        <taxon>Pseudobacter</taxon>
    </lineage>
</organism>
<dbReference type="InterPro" id="IPR018060">
    <property type="entry name" value="HTH_AraC"/>
</dbReference>
<dbReference type="GO" id="GO:0003700">
    <property type="term" value="F:DNA-binding transcription factor activity"/>
    <property type="evidence" value="ECO:0007669"/>
    <property type="project" value="InterPro"/>
</dbReference>
<keyword evidence="1" id="KW-0805">Transcription regulation</keyword>
<dbReference type="PANTHER" id="PTHR47893:SF1">
    <property type="entry name" value="REGULATORY PROTEIN PCHR"/>
    <property type="match status" value="1"/>
</dbReference>
<dbReference type="InterPro" id="IPR053142">
    <property type="entry name" value="PchR_regulatory_protein"/>
</dbReference>
<evidence type="ECO:0000259" key="3">
    <source>
        <dbReference type="PROSITE" id="PS01124"/>
    </source>
</evidence>
<proteinExistence type="predicted"/>
<keyword evidence="2" id="KW-0804">Transcription</keyword>
<name>A0AAJ5WU30_9BACT</name>
<accession>A0AAJ5WU30</accession>
<protein>
    <submittedName>
        <fullName evidence="4">AraC family transcriptional regulator</fullName>
    </submittedName>
</protein>
<evidence type="ECO:0000256" key="2">
    <source>
        <dbReference type="ARBA" id="ARBA00023163"/>
    </source>
</evidence>
<reference evidence="4" key="1">
    <citation type="submission" date="2023-03" db="EMBL/GenBank/DDBJ databases">
        <title>Andean soil-derived lignocellulolytic bacterial consortium as a source of novel taxa and putative plastic-active enzymes.</title>
        <authorList>
            <person name="Diaz-Garcia L."/>
            <person name="Chuvochina M."/>
            <person name="Feuerriegel G."/>
            <person name="Bunk B."/>
            <person name="Sproer C."/>
            <person name="Streit W.R."/>
            <person name="Rodriguez L.M."/>
            <person name="Overmann J."/>
            <person name="Jimenez D.J."/>
        </authorList>
    </citation>
    <scope>NUCLEOTIDE SEQUENCE</scope>
    <source>
        <strain evidence="4">MAG 7</strain>
    </source>
</reference>